<reference evidence="2" key="1">
    <citation type="submission" date="2025-08" db="UniProtKB">
        <authorList>
            <consortium name="RefSeq"/>
        </authorList>
    </citation>
    <scope>IDENTIFICATION</scope>
    <source>
        <strain evidence="2">Tuebingen</strain>
        <tissue evidence="2">Fibroblasts and whole tissue</tissue>
    </source>
</reference>
<proteinExistence type="predicted"/>
<evidence type="ECO:0000313" key="2">
    <source>
        <dbReference type="RefSeq" id="XP_073766121.1"/>
    </source>
</evidence>
<name>A0AC58G8Q7_DANRE</name>
<evidence type="ECO:0000313" key="1">
    <source>
        <dbReference type="Proteomes" id="UP000000437"/>
    </source>
</evidence>
<gene>
    <name evidence="2" type="primary">LOC110440004</name>
</gene>
<organism evidence="1 2">
    <name type="scientific">Danio rerio</name>
    <name type="common">Zebrafish</name>
    <name type="synonym">Brachydanio rerio</name>
    <dbReference type="NCBI Taxonomy" id="7955"/>
    <lineage>
        <taxon>Eukaryota</taxon>
        <taxon>Metazoa</taxon>
        <taxon>Chordata</taxon>
        <taxon>Craniata</taxon>
        <taxon>Vertebrata</taxon>
        <taxon>Euteleostomi</taxon>
        <taxon>Actinopterygii</taxon>
        <taxon>Neopterygii</taxon>
        <taxon>Teleostei</taxon>
        <taxon>Ostariophysi</taxon>
        <taxon>Cypriniformes</taxon>
        <taxon>Danionidae</taxon>
        <taxon>Danioninae</taxon>
        <taxon>Danio</taxon>
    </lineage>
</organism>
<dbReference type="RefSeq" id="XP_073766121.1">
    <property type="nucleotide sequence ID" value="XM_073910020.1"/>
</dbReference>
<dbReference type="Proteomes" id="UP000000437">
    <property type="component" value="Chromosome 8"/>
</dbReference>
<sequence length="221" mass="24004">MLRLCASKCSLCLSLLWLRFISLCSSQKPFLQQILSAAAVLKSTSPEDFTATECTDVAACVITKTHQDNRLIDQYLNYGRHEGSKFSYNDTTKTLSVTYFLSPELQPQTVVHYRCGPNRLISSSWSVGSDSGSSLPLQMWVESPCACPSACALVDVGPGTIILIILCLTGTAYFITGSCALRPFRSSNGVLMAPEDSVWCMICHRLSEGPGAASCSLRDPL</sequence>
<protein>
    <submittedName>
        <fullName evidence="2">Uncharacterized protein isoform X2</fullName>
    </submittedName>
</protein>
<keyword evidence="1" id="KW-1185">Reference proteome</keyword>
<accession>A0AC58G8Q7</accession>